<feature type="region of interest" description="Disordered" evidence="1">
    <location>
        <begin position="17"/>
        <end position="56"/>
    </location>
</feature>
<dbReference type="NCBIfam" id="NF033768">
    <property type="entry name" value="myxo_SS_tail"/>
    <property type="match status" value="1"/>
</dbReference>
<protein>
    <submittedName>
        <fullName evidence="2">FHA/TonB domain protein</fullName>
    </submittedName>
</protein>
<name>A6G0P7_9BACT</name>
<organism evidence="2 3">
    <name type="scientific">Plesiocystis pacifica SIR-1</name>
    <dbReference type="NCBI Taxonomy" id="391625"/>
    <lineage>
        <taxon>Bacteria</taxon>
        <taxon>Pseudomonadati</taxon>
        <taxon>Myxococcota</taxon>
        <taxon>Polyangia</taxon>
        <taxon>Nannocystales</taxon>
        <taxon>Nannocystaceae</taxon>
        <taxon>Plesiocystis</taxon>
    </lineage>
</organism>
<dbReference type="InterPro" id="IPR049806">
    <property type="entry name" value="MasK-like_C"/>
</dbReference>
<proteinExistence type="predicted"/>
<sequence length="221" mass="23477">MALGLLLALGCVAPEAERVAAGGDGVEPERDDEPREGAGEVPIGGPSPTGAKDADESEQLAGIELGPTGREEDVLALFDRGLASQLPVRGTDEGATLDLRLGDKLGKGETKARAKIRLLEPTIVGSLDAAIINRVVRAHLNELRYCYELALREDPQLRGALRLDFTIDAEGKVSKATVGEENLGDETVLNCLGRRPKHWQFPEPRGGGEVEVGYPIKLSPG</sequence>
<dbReference type="AlphaFoldDB" id="A6G0P7"/>
<dbReference type="eggNOG" id="COG0810">
    <property type="taxonomic scope" value="Bacteria"/>
</dbReference>
<evidence type="ECO:0000256" key="1">
    <source>
        <dbReference type="SAM" id="MobiDB-lite"/>
    </source>
</evidence>
<reference evidence="2 3" key="1">
    <citation type="submission" date="2007-06" db="EMBL/GenBank/DDBJ databases">
        <authorList>
            <person name="Shimkets L."/>
            <person name="Ferriera S."/>
            <person name="Johnson J."/>
            <person name="Kravitz S."/>
            <person name="Beeson K."/>
            <person name="Sutton G."/>
            <person name="Rogers Y.-H."/>
            <person name="Friedman R."/>
            <person name="Frazier M."/>
            <person name="Venter J.C."/>
        </authorList>
    </citation>
    <scope>NUCLEOTIDE SEQUENCE [LARGE SCALE GENOMIC DNA]</scope>
    <source>
        <strain evidence="2 3">SIR-1</strain>
    </source>
</reference>
<evidence type="ECO:0000313" key="2">
    <source>
        <dbReference type="EMBL" id="EDM80435.1"/>
    </source>
</evidence>
<dbReference type="STRING" id="391625.PPSIR1_41529"/>
<evidence type="ECO:0000313" key="3">
    <source>
        <dbReference type="Proteomes" id="UP000005801"/>
    </source>
</evidence>
<dbReference type="Proteomes" id="UP000005801">
    <property type="component" value="Unassembled WGS sequence"/>
</dbReference>
<accession>A6G0P7</accession>
<dbReference type="EMBL" id="ABCS01000010">
    <property type="protein sequence ID" value="EDM80435.1"/>
    <property type="molecule type" value="Genomic_DNA"/>
</dbReference>
<comment type="caution">
    <text evidence="2">The sequence shown here is derived from an EMBL/GenBank/DDBJ whole genome shotgun (WGS) entry which is preliminary data.</text>
</comment>
<gene>
    <name evidence="2" type="ORF">PPSIR1_41529</name>
</gene>
<keyword evidence="3" id="KW-1185">Reference proteome</keyword>